<gene>
    <name evidence="2" type="ORF">U729_1432</name>
</gene>
<dbReference type="EMBL" id="CP006905">
    <property type="protein sequence ID" value="AIY83548.1"/>
    <property type="molecule type" value="Genomic_DNA"/>
</dbReference>
<dbReference type="RefSeq" id="WP_039313033.1">
    <property type="nucleotide sequence ID" value="NZ_CP006905.1"/>
</dbReference>
<dbReference type="STRING" id="1561.NPD11_1562"/>
<evidence type="ECO:0000313" key="3">
    <source>
        <dbReference type="Proteomes" id="UP000030635"/>
    </source>
</evidence>
<keyword evidence="3" id="KW-1185">Reference proteome</keyword>
<sequence>MKLTKRQIVLSIIVGIIVCINLAYYLISRVDKPIAIKKYSELFFNDRLTIEMIKENNTDSEVESEGLFYDGADNITVEFPEINKTYYMSANNHGDIKNKYKLLKYNLIMNQEEDLSEYINENGVITLTRAIIIDKDKNYDVDLGEITLHPNKDRYKESKMRQLNSYGNNEEQCIDFYAHEEYYLNKIESKYLDELKKYYDFYIIVGGENEDREKISIENIKYPYKIKKDKILLFVAAKKDNIDIIDLEKYYDTSIRIEVENEKKETEYLYLKVKNKESTDLLNEKSILNLKYNDL</sequence>
<dbReference type="HOGENOM" id="CLU_942331_0_0_9"/>
<protein>
    <submittedName>
        <fullName evidence="2">Uncharacterized protein</fullName>
    </submittedName>
</protein>
<feature type="transmembrane region" description="Helical" evidence="1">
    <location>
        <begin position="7"/>
        <end position="27"/>
    </location>
</feature>
<dbReference type="Proteomes" id="UP000030635">
    <property type="component" value="Chromosome"/>
</dbReference>
<keyword evidence="1" id="KW-0472">Membrane</keyword>
<dbReference type="KEGG" id="cbv:U729_1432"/>
<keyword evidence="1" id="KW-0812">Transmembrane</keyword>
<name>A0A0A7FVD4_9CLOT</name>
<proteinExistence type="predicted"/>
<organism evidence="2 3">
    <name type="scientific">Clostridium baratii str. Sullivan</name>
    <dbReference type="NCBI Taxonomy" id="1415775"/>
    <lineage>
        <taxon>Bacteria</taxon>
        <taxon>Bacillati</taxon>
        <taxon>Bacillota</taxon>
        <taxon>Clostridia</taxon>
        <taxon>Eubacteriales</taxon>
        <taxon>Clostridiaceae</taxon>
        <taxon>Clostridium</taxon>
    </lineage>
</organism>
<keyword evidence="1" id="KW-1133">Transmembrane helix</keyword>
<evidence type="ECO:0000313" key="2">
    <source>
        <dbReference type="EMBL" id="AIY83548.1"/>
    </source>
</evidence>
<accession>A0A0A7FVD4</accession>
<reference evidence="2 3" key="1">
    <citation type="journal article" date="2015" name="Infect. Genet. Evol.">
        <title>Genomic sequences of six botulinum neurotoxin-producing strains representing three clostridial species illustrate the mobility and diversity of botulinum neurotoxin genes.</title>
        <authorList>
            <person name="Smith T.J."/>
            <person name="Hill K.K."/>
            <person name="Xie G."/>
            <person name="Foley B.T."/>
            <person name="Williamson C.H."/>
            <person name="Foster J.T."/>
            <person name="Johnson S.L."/>
            <person name="Chertkov O."/>
            <person name="Teshima H."/>
            <person name="Gibbons H.S."/>
            <person name="Johnsky L.A."/>
            <person name="Karavis M.A."/>
            <person name="Smith L.A."/>
        </authorList>
    </citation>
    <scope>NUCLEOTIDE SEQUENCE [LARGE SCALE GENOMIC DNA]</scope>
    <source>
        <strain evidence="2">Sullivan</strain>
    </source>
</reference>
<dbReference type="AlphaFoldDB" id="A0A0A7FVD4"/>
<evidence type="ECO:0000256" key="1">
    <source>
        <dbReference type="SAM" id="Phobius"/>
    </source>
</evidence>